<dbReference type="GO" id="GO:0019722">
    <property type="term" value="P:calcium-mediated signaling"/>
    <property type="evidence" value="ECO:0007669"/>
    <property type="project" value="TreeGrafter"/>
</dbReference>
<dbReference type="Pfam" id="PF05498">
    <property type="entry name" value="RALF"/>
    <property type="match status" value="1"/>
</dbReference>
<evidence type="ECO:0000256" key="7">
    <source>
        <dbReference type="SAM" id="Phobius"/>
    </source>
</evidence>
<evidence type="ECO:0000313" key="9">
    <source>
        <dbReference type="Proteomes" id="UP000325081"/>
    </source>
</evidence>
<name>A0A5A7RA01_STRAF</name>
<keyword evidence="3" id="KW-0964">Secreted</keyword>
<accession>A0A5A7RA01</accession>
<proteinExistence type="inferred from homology"/>
<comment type="similarity">
    <text evidence="2">Belongs to the plant rapid alkalinization factor (RALF) family.</text>
</comment>
<evidence type="ECO:0000256" key="3">
    <source>
        <dbReference type="ARBA" id="ARBA00022525"/>
    </source>
</evidence>
<dbReference type="EMBL" id="BKCP01010514">
    <property type="protein sequence ID" value="GER53111.1"/>
    <property type="molecule type" value="Genomic_DNA"/>
</dbReference>
<gene>
    <name evidence="8" type="ORF">STAS_30606</name>
</gene>
<comment type="caution">
    <text evidence="8">The sequence shown here is derived from an EMBL/GenBank/DDBJ whole genome shotgun (WGS) entry which is preliminary data.</text>
</comment>
<evidence type="ECO:0000256" key="6">
    <source>
        <dbReference type="ARBA" id="ARBA00023157"/>
    </source>
</evidence>
<keyword evidence="5" id="KW-0732">Signal</keyword>
<keyword evidence="9" id="KW-1185">Reference proteome</keyword>
<keyword evidence="6" id="KW-1015">Disulfide bond</keyword>
<dbReference type="InterPro" id="IPR008801">
    <property type="entry name" value="RALF"/>
</dbReference>
<dbReference type="PANTHER" id="PTHR33136">
    <property type="entry name" value="RAPID ALKALINIZATION FACTOR-LIKE"/>
    <property type="match status" value="1"/>
</dbReference>
<protein>
    <submittedName>
        <fullName evidence="8">Rapid alkalinization factor</fullName>
    </submittedName>
</protein>
<reference evidence="9" key="1">
    <citation type="journal article" date="2019" name="Curr. Biol.">
        <title>Genome Sequence of Striga asiatica Provides Insight into the Evolution of Plant Parasitism.</title>
        <authorList>
            <person name="Yoshida S."/>
            <person name="Kim S."/>
            <person name="Wafula E.K."/>
            <person name="Tanskanen J."/>
            <person name="Kim Y.M."/>
            <person name="Honaas L."/>
            <person name="Yang Z."/>
            <person name="Spallek T."/>
            <person name="Conn C.E."/>
            <person name="Ichihashi Y."/>
            <person name="Cheong K."/>
            <person name="Cui S."/>
            <person name="Der J.P."/>
            <person name="Gundlach H."/>
            <person name="Jiao Y."/>
            <person name="Hori C."/>
            <person name="Ishida J.K."/>
            <person name="Kasahara H."/>
            <person name="Kiba T."/>
            <person name="Kim M.S."/>
            <person name="Koo N."/>
            <person name="Laohavisit A."/>
            <person name="Lee Y.H."/>
            <person name="Lumba S."/>
            <person name="McCourt P."/>
            <person name="Mortimer J.C."/>
            <person name="Mutuku J.M."/>
            <person name="Nomura T."/>
            <person name="Sasaki-Sekimoto Y."/>
            <person name="Seto Y."/>
            <person name="Wang Y."/>
            <person name="Wakatake T."/>
            <person name="Sakakibara H."/>
            <person name="Demura T."/>
            <person name="Yamaguchi S."/>
            <person name="Yoneyama K."/>
            <person name="Manabe R.I."/>
            <person name="Nelson D.C."/>
            <person name="Schulman A.H."/>
            <person name="Timko M.P."/>
            <person name="dePamphilis C.W."/>
            <person name="Choi D."/>
            <person name="Shirasu K."/>
        </authorList>
    </citation>
    <scope>NUCLEOTIDE SEQUENCE [LARGE SCALE GENOMIC DNA]</scope>
    <source>
        <strain evidence="9">cv. UVA1</strain>
    </source>
</reference>
<comment type="subcellular location">
    <subcellularLocation>
        <location evidence="1">Secreted</location>
    </subcellularLocation>
</comment>
<evidence type="ECO:0000313" key="8">
    <source>
        <dbReference type="EMBL" id="GER53111.1"/>
    </source>
</evidence>
<dbReference type="OrthoDB" id="1921542at2759"/>
<dbReference type="GO" id="GO:0005179">
    <property type="term" value="F:hormone activity"/>
    <property type="evidence" value="ECO:0007669"/>
    <property type="project" value="UniProtKB-KW"/>
</dbReference>
<keyword evidence="7" id="KW-1133">Transmembrane helix</keyword>
<dbReference type="AlphaFoldDB" id="A0A5A7RA01"/>
<keyword evidence="7" id="KW-0812">Transmembrane</keyword>
<sequence length="125" mass="13810">MDTTNTLFIILIIIAFTHVMIINHHHNTAAAATFNSSRPTPLPPCKGSIAECDRDLEVLMESETSRRFLTQRKYITPGTLKRDQPVCNGGAPGQPYTNGGGQCVPSSSNPYHRGCPPYYRCRDDS</sequence>
<evidence type="ECO:0000256" key="2">
    <source>
        <dbReference type="ARBA" id="ARBA00009178"/>
    </source>
</evidence>
<evidence type="ECO:0000256" key="1">
    <source>
        <dbReference type="ARBA" id="ARBA00004613"/>
    </source>
</evidence>
<organism evidence="8 9">
    <name type="scientific">Striga asiatica</name>
    <name type="common">Asiatic witchweed</name>
    <name type="synonym">Buchnera asiatica</name>
    <dbReference type="NCBI Taxonomy" id="4170"/>
    <lineage>
        <taxon>Eukaryota</taxon>
        <taxon>Viridiplantae</taxon>
        <taxon>Streptophyta</taxon>
        <taxon>Embryophyta</taxon>
        <taxon>Tracheophyta</taxon>
        <taxon>Spermatophyta</taxon>
        <taxon>Magnoliopsida</taxon>
        <taxon>eudicotyledons</taxon>
        <taxon>Gunneridae</taxon>
        <taxon>Pentapetalae</taxon>
        <taxon>asterids</taxon>
        <taxon>lamiids</taxon>
        <taxon>Lamiales</taxon>
        <taxon>Orobanchaceae</taxon>
        <taxon>Buchnereae</taxon>
        <taxon>Striga</taxon>
    </lineage>
</organism>
<dbReference type="PANTHER" id="PTHR33136:SF4">
    <property type="entry name" value="PROTEIN RALF-LIKE 32"/>
    <property type="match status" value="1"/>
</dbReference>
<evidence type="ECO:0000256" key="5">
    <source>
        <dbReference type="ARBA" id="ARBA00022729"/>
    </source>
</evidence>
<keyword evidence="7" id="KW-0472">Membrane</keyword>
<evidence type="ECO:0000256" key="4">
    <source>
        <dbReference type="ARBA" id="ARBA00022702"/>
    </source>
</evidence>
<keyword evidence="4" id="KW-0372">Hormone</keyword>
<dbReference type="GO" id="GO:0009506">
    <property type="term" value="C:plasmodesma"/>
    <property type="evidence" value="ECO:0007669"/>
    <property type="project" value="TreeGrafter"/>
</dbReference>
<feature type="transmembrane region" description="Helical" evidence="7">
    <location>
        <begin position="6"/>
        <end position="23"/>
    </location>
</feature>
<dbReference type="GO" id="GO:0005576">
    <property type="term" value="C:extracellular region"/>
    <property type="evidence" value="ECO:0007669"/>
    <property type="project" value="UniProtKB-SubCell"/>
</dbReference>
<dbReference type="Proteomes" id="UP000325081">
    <property type="component" value="Unassembled WGS sequence"/>
</dbReference>